<protein>
    <submittedName>
        <fullName evidence="2">NADPH-dependent oxidoreductase</fullName>
    </submittedName>
</protein>
<evidence type="ECO:0000259" key="1">
    <source>
        <dbReference type="Pfam" id="PF03358"/>
    </source>
</evidence>
<dbReference type="InterPro" id="IPR029039">
    <property type="entry name" value="Flavoprotein-like_sf"/>
</dbReference>
<dbReference type="OrthoDB" id="9812295at2"/>
<evidence type="ECO:0000313" key="2">
    <source>
        <dbReference type="EMBL" id="TVZ01172.1"/>
    </source>
</evidence>
<dbReference type="GO" id="GO:0010181">
    <property type="term" value="F:FMN binding"/>
    <property type="evidence" value="ECO:0007669"/>
    <property type="project" value="TreeGrafter"/>
</dbReference>
<organism evidence="2 3">
    <name type="scientific">Trebonia kvetii</name>
    <dbReference type="NCBI Taxonomy" id="2480626"/>
    <lineage>
        <taxon>Bacteria</taxon>
        <taxon>Bacillati</taxon>
        <taxon>Actinomycetota</taxon>
        <taxon>Actinomycetes</taxon>
        <taxon>Streptosporangiales</taxon>
        <taxon>Treboniaceae</taxon>
        <taxon>Trebonia</taxon>
    </lineage>
</organism>
<feature type="domain" description="NADPH-dependent FMN reductase-like" evidence="1">
    <location>
        <begin position="8"/>
        <end position="149"/>
    </location>
</feature>
<dbReference type="GO" id="GO:0005829">
    <property type="term" value="C:cytosol"/>
    <property type="evidence" value="ECO:0007669"/>
    <property type="project" value="TreeGrafter"/>
</dbReference>
<name>A0A6P2BQ60_9ACTN</name>
<dbReference type="RefSeq" id="WP_145859526.1">
    <property type="nucleotide sequence ID" value="NZ_RPFW01000007.1"/>
</dbReference>
<reference evidence="2 3" key="1">
    <citation type="submission" date="2018-11" db="EMBL/GenBank/DDBJ databases">
        <title>Trebonia kvetii gen.nov., sp.nov., a novel acidophilic actinobacterium, and proposal of the new actinobacterial family Treboniaceae fam. nov.</title>
        <authorList>
            <person name="Rapoport D."/>
            <person name="Sagova-Mareckova M."/>
            <person name="Sedlacek I."/>
            <person name="Provaznik J."/>
            <person name="Kralova S."/>
            <person name="Pavlinic D."/>
            <person name="Benes V."/>
            <person name="Kopecky J."/>
        </authorList>
    </citation>
    <scope>NUCLEOTIDE SEQUENCE [LARGE SCALE GENOMIC DNA]</scope>
    <source>
        <strain evidence="2 3">15Tr583</strain>
    </source>
</reference>
<comment type="caution">
    <text evidence="2">The sequence shown here is derived from an EMBL/GenBank/DDBJ whole genome shotgun (WGS) entry which is preliminary data.</text>
</comment>
<dbReference type="Pfam" id="PF03358">
    <property type="entry name" value="FMN_red"/>
    <property type="match status" value="1"/>
</dbReference>
<dbReference type="Proteomes" id="UP000460272">
    <property type="component" value="Unassembled WGS sequence"/>
</dbReference>
<evidence type="ECO:0000313" key="3">
    <source>
        <dbReference type="Proteomes" id="UP000460272"/>
    </source>
</evidence>
<dbReference type="InterPro" id="IPR005025">
    <property type="entry name" value="FMN_Rdtase-like_dom"/>
</dbReference>
<dbReference type="AlphaFoldDB" id="A0A6P2BQ60"/>
<dbReference type="Gene3D" id="3.40.50.360">
    <property type="match status" value="1"/>
</dbReference>
<dbReference type="GO" id="GO:0016491">
    <property type="term" value="F:oxidoreductase activity"/>
    <property type="evidence" value="ECO:0007669"/>
    <property type="project" value="InterPro"/>
</dbReference>
<accession>A0A6P2BQ60</accession>
<sequence>MAKPVLRIVIGSTRPGRIGPSVATWIAERAREHGGFDVQVTDLAELNLPLYDEPNHPRLRQYVNQHTKDWSALAGASDAFIFVTPEYNHGFNAALKNAIDYLYHEWHHKAAGIVSYGGVSAGTRATQMLKQVLTALKVMPVPEAVNIPFVFQHLDEDKRFKSTELIDASAVAMLDELQRWTESLATLRAKNK</sequence>
<proteinExistence type="predicted"/>
<gene>
    <name evidence="2" type="ORF">EAS64_33350</name>
</gene>
<dbReference type="PANTHER" id="PTHR30543">
    <property type="entry name" value="CHROMATE REDUCTASE"/>
    <property type="match status" value="1"/>
</dbReference>
<dbReference type="EMBL" id="RPFW01000007">
    <property type="protein sequence ID" value="TVZ01172.1"/>
    <property type="molecule type" value="Genomic_DNA"/>
</dbReference>
<dbReference type="SUPFAM" id="SSF52218">
    <property type="entry name" value="Flavoproteins"/>
    <property type="match status" value="1"/>
</dbReference>
<keyword evidence="3" id="KW-1185">Reference proteome</keyword>
<dbReference type="InterPro" id="IPR050712">
    <property type="entry name" value="NAD(P)H-dep_reductase"/>
</dbReference>
<dbReference type="PANTHER" id="PTHR30543:SF21">
    <property type="entry name" value="NAD(P)H-DEPENDENT FMN REDUCTASE LOT6"/>
    <property type="match status" value="1"/>
</dbReference>